<protein>
    <recommendedName>
        <fullName evidence="3">Glycolipid-binding domain-containing protein</fullName>
    </recommendedName>
</protein>
<dbReference type="SUPFAM" id="SSF159275">
    <property type="entry name" value="PA1994-like"/>
    <property type="match status" value="1"/>
</dbReference>
<comment type="caution">
    <text evidence="1">The sequence shown here is derived from an EMBL/GenBank/DDBJ whole genome shotgun (WGS) entry which is preliminary data.</text>
</comment>
<dbReference type="InterPro" id="IPR009467">
    <property type="entry name" value="Glycolipid-bd_prot_put"/>
</dbReference>
<dbReference type="Pfam" id="PF06475">
    <property type="entry name" value="Glycolipid_bind"/>
    <property type="match status" value="1"/>
</dbReference>
<evidence type="ECO:0000313" key="1">
    <source>
        <dbReference type="EMBL" id="MET4580596.1"/>
    </source>
</evidence>
<reference evidence="1 2" key="1">
    <citation type="submission" date="2024-06" db="EMBL/GenBank/DDBJ databases">
        <title>Sorghum-associated microbial communities from plants grown in Nebraska, USA.</title>
        <authorList>
            <person name="Schachtman D."/>
        </authorList>
    </citation>
    <scope>NUCLEOTIDE SEQUENCE [LARGE SCALE GENOMIC DNA]</scope>
    <source>
        <strain evidence="1 2">2857</strain>
    </source>
</reference>
<evidence type="ECO:0000313" key="2">
    <source>
        <dbReference type="Proteomes" id="UP001549257"/>
    </source>
</evidence>
<dbReference type="Proteomes" id="UP001549257">
    <property type="component" value="Unassembled WGS sequence"/>
</dbReference>
<keyword evidence="2" id="KW-1185">Reference proteome</keyword>
<dbReference type="EMBL" id="JBEPSJ010000001">
    <property type="protein sequence ID" value="MET4580596.1"/>
    <property type="molecule type" value="Genomic_DNA"/>
</dbReference>
<sequence length="175" mass="19209">MMQLHWIGTDTVENTTVTMSAEGSHADGQIDSSIDDAVLTRYSIDTDASWATRFVRVATEEGDLVLIGDGLGGWTEGDGTRLDHLAGAIDVDITATPLTNTLPIWRLGLRVGESADVLTAYIDVPQLTVIADPQRYRRLDERSYRFESQGGDFARDITIDDAGFVVDYPGLFRRA</sequence>
<proteinExistence type="predicted"/>
<gene>
    <name evidence="1" type="ORF">ABIE21_000086</name>
</gene>
<name>A0ABV2QHR9_9MICO</name>
<accession>A0ABV2QHR9</accession>
<dbReference type="RefSeq" id="WP_354022816.1">
    <property type="nucleotide sequence ID" value="NZ_JBEPSJ010000001.1"/>
</dbReference>
<organism evidence="1 2">
    <name type="scientific">Conyzicola nivalis</name>
    <dbReference type="NCBI Taxonomy" id="1477021"/>
    <lineage>
        <taxon>Bacteria</taxon>
        <taxon>Bacillati</taxon>
        <taxon>Actinomycetota</taxon>
        <taxon>Actinomycetes</taxon>
        <taxon>Micrococcales</taxon>
        <taxon>Microbacteriaceae</taxon>
        <taxon>Conyzicola</taxon>
    </lineage>
</organism>
<evidence type="ECO:0008006" key="3">
    <source>
        <dbReference type="Google" id="ProtNLM"/>
    </source>
</evidence>